<dbReference type="GO" id="GO:0005829">
    <property type="term" value="C:cytosol"/>
    <property type="evidence" value="ECO:0007669"/>
    <property type="project" value="TreeGrafter"/>
</dbReference>
<dbReference type="PANTHER" id="PTHR30327:SF1">
    <property type="entry name" value="UPF0301 PROTEIN YQGE"/>
    <property type="match status" value="1"/>
</dbReference>
<dbReference type="SUPFAM" id="SSF143456">
    <property type="entry name" value="VC0467-like"/>
    <property type="match status" value="1"/>
</dbReference>
<dbReference type="RefSeq" id="WP_147099158.1">
    <property type="nucleotide sequence ID" value="NZ_VOOS01000002.1"/>
</dbReference>
<sequence>MDINPFDYTISSLNKLKLKKGRLLLAEPFMVDPYFKRSVVLLTEYNKENCFGFILNQSLELTVNDVIADFPKFEAPVFMGGPVSPDNLFYIHSQGKYIQGSQKITDNLWWTGNFDQLKFMIQNNEIFPHEVKFFLGYSGWDYLQLNNEVKHESWIITDANDLTIKDLNNKQLWQTTLKKMGNKHALLSNFPVDPSLN</sequence>
<comment type="caution">
    <text evidence="2">The sequence shown here is derived from an EMBL/GenBank/DDBJ whole genome shotgun (WGS) entry which is preliminary data.</text>
</comment>
<keyword evidence="3" id="KW-1185">Reference proteome</keyword>
<dbReference type="Proteomes" id="UP000321721">
    <property type="component" value="Unassembled WGS sequence"/>
</dbReference>
<gene>
    <name evidence="2" type="ORF">FRY74_04785</name>
</gene>
<name>A0A5C6RVH4_9FLAO</name>
<evidence type="ECO:0000313" key="3">
    <source>
        <dbReference type="Proteomes" id="UP000321721"/>
    </source>
</evidence>
<organism evidence="2 3">
    <name type="scientific">Vicingus serpentipes</name>
    <dbReference type="NCBI Taxonomy" id="1926625"/>
    <lineage>
        <taxon>Bacteria</taxon>
        <taxon>Pseudomonadati</taxon>
        <taxon>Bacteroidota</taxon>
        <taxon>Flavobacteriia</taxon>
        <taxon>Flavobacteriales</taxon>
        <taxon>Vicingaceae</taxon>
        <taxon>Vicingus</taxon>
    </lineage>
</organism>
<dbReference type="PANTHER" id="PTHR30327">
    <property type="entry name" value="UNCHARACTERIZED PROTEIN YQGE"/>
    <property type="match status" value="1"/>
</dbReference>
<evidence type="ECO:0000256" key="1">
    <source>
        <dbReference type="ARBA" id="ARBA00009600"/>
    </source>
</evidence>
<dbReference type="Pfam" id="PF02622">
    <property type="entry name" value="DUF179"/>
    <property type="match status" value="1"/>
</dbReference>
<dbReference type="EMBL" id="VOOS01000002">
    <property type="protein sequence ID" value="TXB65889.1"/>
    <property type="molecule type" value="Genomic_DNA"/>
</dbReference>
<accession>A0A5C6RVH4</accession>
<proteinExistence type="inferred from homology"/>
<comment type="similarity">
    <text evidence="1">Belongs to the UPF0301 (AlgH) family.</text>
</comment>
<protein>
    <submittedName>
        <fullName evidence="2">YqgE/AlgH family protein</fullName>
    </submittedName>
</protein>
<dbReference type="Gene3D" id="3.40.1740.10">
    <property type="entry name" value="VC0467-like"/>
    <property type="match status" value="1"/>
</dbReference>
<reference evidence="2 3" key="1">
    <citation type="submission" date="2019-08" db="EMBL/GenBank/DDBJ databases">
        <title>Genome of Vicingus serpentipes NCIMB 15042.</title>
        <authorList>
            <person name="Bowman J.P."/>
        </authorList>
    </citation>
    <scope>NUCLEOTIDE SEQUENCE [LARGE SCALE GENOMIC DNA]</scope>
    <source>
        <strain evidence="2 3">NCIMB 15042</strain>
    </source>
</reference>
<dbReference type="OrthoDB" id="9807486at2"/>
<dbReference type="AlphaFoldDB" id="A0A5C6RVH4"/>
<evidence type="ECO:0000313" key="2">
    <source>
        <dbReference type="EMBL" id="TXB65889.1"/>
    </source>
</evidence>
<dbReference type="InterPro" id="IPR003774">
    <property type="entry name" value="AlgH-like"/>
</dbReference>